<organism evidence="2 3">
    <name type="scientific">Paenibacillus uliginis N3/975</name>
    <dbReference type="NCBI Taxonomy" id="1313296"/>
    <lineage>
        <taxon>Bacteria</taxon>
        <taxon>Bacillati</taxon>
        <taxon>Bacillota</taxon>
        <taxon>Bacilli</taxon>
        <taxon>Bacillales</taxon>
        <taxon>Paenibacillaceae</taxon>
        <taxon>Paenibacillus</taxon>
    </lineage>
</organism>
<dbReference type="InterPro" id="IPR051531">
    <property type="entry name" value="N-acetyltransferase"/>
</dbReference>
<dbReference type="EMBL" id="LT840184">
    <property type="protein sequence ID" value="SMF90730.1"/>
    <property type="molecule type" value="Genomic_DNA"/>
</dbReference>
<feature type="domain" description="N-acetyltransferase" evidence="1">
    <location>
        <begin position="16"/>
        <end position="183"/>
    </location>
</feature>
<evidence type="ECO:0000259" key="1">
    <source>
        <dbReference type="PROSITE" id="PS51186"/>
    </source>
</evidence>
<evidence type="ECO:0000313" key="3">
    <source>
        <dbReference type="Proteomes" id="UP000192940"/>
    </source>
</evidence>
<dbReference type="InterPro" id="IPR000182">
    <property type="entry name" value="GNAT_dom"/>
</dbReference>
<dbReference type="Gene3D" id="3.40.630.30">
    <property type="match status" value="1"/>
</dbReference>
<gene>
    <name evidence="2" type="ORF">SAMN05661091_5209</name>
</gene>
<dbReference type="Pfam" id="PF13302">
    <property type="entry name" value="Acetyltransf_3"/>
    <property type="match status" value="1"/>
</dbReference>
<dbReference type="RefSeq" id="WP_208915857.1">
    <property type="nucleotide sequence ID" value="NZ_LT840184.1"/>
</dbReference>
<dbReference type="Proteomes" id="UP000192940">
    <property type="component" value="Chromosome I"/>
</dbReference>
<dbReference type="InterPro" id="IPR016181">
    <property type="entry name" value="Acyl_CoA_acyltransferase"/>
</dbReference>
<accession>A0A1X7HQY9</accession>
<protein>
    <submittedName>
        <fullName evidence="2">Ribosomal-protein-alanine N-acetyltransferase</fullName>
    </submittedName>
</protein>
<name>A0A1X7HQY9_9BACL</name>
<dbReference type="GO" id="GO:0008999">
    <property type="term" value="F:protein-N-terminal-alanine acetyltransferase activity"/>
    <property type="evidence" value="ECO:0007669"/>
    <property type="project" value="TreeGrafter"/>
</dbReference>
<dbReference type="GO" id="GO:0005737">
    <property type="term" value="C:cytoplasm"/>
    <property type="evidence" value="ECO:0007669"/>
    <property type="project" value="TreeGrafter"/>
</dbReference>
<evidence type="ECO:0000313" key="2">
    <source>
        <dbReference type="EMBL" id="SMF90730.1"/>
    </source>
</evidence>
<keyword evidence="3" id="KW-1185">Reference proteome</keyword>
<reference evidence="3" key="1">
    <citation type="submission" date="2017-04" db="EMBL/GenBank/DDBJ databases">
        <authorList>
            <person name="Varghese N."/>
            <person name="Submissions S."/>
        </authorList>
    </citation>
    <scope>NUCLEOTIDE SEQUENCE [LARGE SCALE GENOMIC DNA]</scope>
    <source>
        <strain evidence="3">N3/975</strain>
    </source>
</reference>
<dbReference type="PANTHER" id="PTHR43792:SF9">
    <property type="entry name" value="RIBOSOMAL-PROTEIN-ALANINE ACETYLTRANSFERASE"/>
    <property type="match status" value="1"/>
</dbReference>
<dbReference type="AlphaFoldDB" id="A0A1X7HQY9"/>
<dbReference type="STRING" id="1313296.SAMN05661091_5209"/>
<dbReference type="PANTHER" id="PTHR43792">
    <property type="entry name" value="GNAT FAMILY, PUTATIVE (AFU_ORTHOLOGUE AFUA_3G00765)-RELATED-RELATED"/>
    <property type="match status" value="1"/>
</dbReference>
<sequence length="196" mass="22633">MYQCKGVIPELRGTTVRLRKMSPRDADDLYQCWSDEWTARYLYLPSMTGRHDAEALILLLNELSESEDSLRWGVEHLDSGIMIGSCGFNGWQLQGAFRGEFGCELASSYWGNGYMREAAAMALEYGFRVMGLNRVEAFSDIRNERGAEFFRKIGFEHEGILREYKHTSTGYIDVNVFSLLRRDWNRENISDQDIRG</sequence>
<keyword evidence="2" id="KW-0808">Transferase</keyword>
<dbReference type="PROSITE" id="PS51186">
    <property type="entry name" value="GNAT"/>
    <property type="match status" value="1"/>
</dbReference>
<proteinExistence type="predicted"/>
<dbReference type="SUPFAM" id="SSF55729">
    <property type="entry name" value="Acyl-CoA N-acyltransferases (Nat)"/>
    <property type="match status" value="1"/>
</dbReference>